<evidence type="ECO:0000313" key="2">
    <source>
        <dbReference type="Proteomes" id="UP000256970"/>
    </source>
</evidence>
<dbReference type="Proteomes" id="UP000256970">
    <property type="component" value="Unassembled WGS sequence"/>
</dbReference>
<proteinExistence type="predicted"/>
<evidence type="ECO:0000313" key="1">
    <source>
        <dbReference type="EMBL" id="SZX66648.1"/>
    </source>
</evidence>
<dbReference type="EMBL" id="FNXT01000726">
    <property type="protein sequence ID" value="SZX66648.1"/>
    <property type="molecule type" value="Genomic_DNA"/>
</dbReference>
<reference evidence="1 2" key="1">
    <citation type="submission" date="2016-10" db="EMBL/GenBank/DDBJ databases">
        <authorList>
            <person name="Cai Z."/>
        </authorList>
    </citation>
    <scope>NUCLEOTIDE SEQUENCE [LARGE SCALE GENOMIC DNA]</scope>
</reference>
<protein>
    <submittedName>
        <fullName evidence="1">Uncharacterized protein</fullName>
    </submittedName>
</protein>
<dbReference type="AlphaFoldDB" id="A0A383VM79"/>
<accession>A0A383VM79</accession>
<name>A0A383VM79_TETOB</name>
<organism evidence="1 2">
    <name type="scientific">Tetradesmus obliquus</name>
    <name type="common">Green alga</name>
    <name type="synonym">Acutodesmus obliquus</name>
    <dbReference type="NCBI Taxonomy" id="3088"/>
    <lineage>
        <taxon>Eukaryota</taxon>
        <taxon>Viridiplantae</taxon>
        <taxon>Chlorophyta</taxon>
        <taxon>core chlorophytes</taxon>
        <taxon>Chlorophyceae</taxon>
        <taxon>CS clade</taxon>
        <taxon>Sphaeropleales</taxon>
        <taxon>Scenedesmaceae</taxon>
        <taxon>Tetradesmus</taxon>
    </lineage>
</organism>
<sequence length="81" mass="8217">MADKVNDNVHGGVKVAGHEVKEGVKAPTAAEAVQVDPALAYALAKEDAGTIGYQGGYHVKEGDVEAAAEAASIPSDLNEPC</sequence>
<keyword evidence="2" id="KW-1185">Reference proteome</keyword>
<gene>
    <name evidence="1" type="ORF">BQ4739_LOCUS7044</name>
</gene>